<evidence type="ECO:0000256" key="1">
    <source>
        <dbReference type="ARBA" id="ARBA00022448"/>
    </source>
</evidence>
<dbReference type="EMBL" id="UINC01104551">
    <property type="protein sequence ID" value="SVC67785.1"/>
    <property type="molecule type" value="Genomic_DNA"/>
</dbReference>
<reference evidence="9" key="1">
    <citation type="submission" date="2018-05" db="EMBL/GenBank/DDBJ databases">
        <authorList>
            <person name="Lanie J.A."/>
            <person name="Ng W.-L."/>
            <person name="Kazmierczak K.M."/>
            <person name="Andrzejewski T.M."/>
            <person name="Davidsen T.M."/>
            <person name="Wayne K.J."/>
            <person name="Tettelin H."/>
            <person name="Glass J.I."/>
            <person name="Rusch D."/>
            <person name="Podicherti R."/>
            <person name="Tsui H.-C.T."/>
            <person name="Winkler M.E."/>
        </authorList>
    </citation>
    <scope>NUCLEOTIDE SEQUENCE</scope>
</reference>
<proteinExistence type="predicted"/>
<dbReference type="NCBIfam" id="TIGR00327">
    <property type="entry name" value="secE_euk_arch"/>
    <property type="match status" value="1"/>
</dbReference>
<evidence type="ECO:0000256" key="5">
    <source>
        <dbReference type="ARBA" id="ARBA00023010"/>
    </source>
</evidence>
<evidence type="ECO:0000256" key="8">
    <source>
        <dbReference type="SAM" id="Phobius"/>
    </source>
</evidence>
<protein>
    <recommendedName>
        <fullName evidence="10">Protein translocase SEC61 complex subunit gamma</fullName>
    </recommendedName>
</protein>
<organism evidence="9">
    <name type="scientific">marine metagenome</name>
    <dbReference type="NCBI Taxonomy" id="408172"/>
    <lineage>
        <taxon>unclassified sequences</taxon>
        <taxon>metagenomes</taxon>
        <taxon>ecological metagenomes</taxon>
    </lineage>
</organism>
<keyword evidence="6 8" id="KW-0472">Membrane</keyword>
<keyword evidence="1" id="KW-0813">Transport</keyword>
<dbReference type="GO" id="GO:0016020">
    <property type="term" value="C:membrane"/>
    <property type="evidence" value="ECO:0007669"/>
    <property type="project" value="InterPro"/>
</dbReference>
<evidence type="ECO:0000256" key="4">
    <source>
        <dbReference type="ARBA" id="ARBA00022989"/>
    </source>
</evidence>
<evidence type="ECO:0000256" key="6">
    <source>
        <dbReference type="ARBA" id="ARBA00023136"/>
    </source>
</evidence>
<evidence type="ECO:0000313" key="9">
    <source>
        <dbReference type="EMBL" id="SVC67785.1"/>
    </source>
</evidence>
<dbReference type="InterPro" id="IPR001901">
    <property type="entry name" value="Translocase_SecE/Sec61-g"/>
</dbReference>
<keyword evidence="3" id="KW-0653">Protein transport</keyword>
<dbReference type="GO" id="GO:0006605">
    <property type="term" value="P:protein targeting"/>
    <property type="evidence" value="ECO:0007669"/>
    <property type="project" value="InterPro"/>
</dbReference>
<comment type="subcellular location">
    <subcellularLocation>
        <location evidence="7">Endomembrane system</location>
        <topology evidence="7">Single-pass membrane protein</topology>
    </subcellularLocation>
</comment>
<dbReference type="InterPro" id="IPR008158">
    <property type="entry name" value="Translocase_Sec61-g"/>
</dbReference>
<evidence type="ECO:0000256" key="2">
    <source>
        <dbReference type="ARBA" id="ARBA00022692"/>
    </source>
</evidence>
<dbReference type="AlphaFoldDB" id="A0A382P598"/>
<gene>
    <name evidence="9" type="ORF">METZ01_LOCUS320639</name>
</gene>
<evidence type="ECO:0000256" key="3">
    <source>
        <dbReference type="ARBA" id="ARBA00022927"/>
    </source>
</evidence>
<dbReference type="GO" id="GO:0008320">
    <property type="term" value="F:protein transmembrane transporter activity"/>
    <property type="evidence" value="ECO:0007669"/>
    <property type="project" value="InterPro"/>
</dbReference>
<dbReference type="InterPro" id="IPR023391">
    <property type="entry name" value="Prot_translocase_SecE_dom_sf"/>
</dbReference>
<feature type="transmembrane region" description="Helical" evidence="8">
    <location>
        <begin position="58"/>
        <end position="84"/>
    </location>
</feature>
<dbReference type="SUPFAM" id="SSF103456">
    <property type="entry name" value="Preprotein translocase SecE subunit"/>
    <property type="match status" value="1"/>
</dbReference>
<keyword evidence="5" id="KW-0811">Translocation</keyword>
<dbReference type="GO" id="GO:0012505">
    <property type="term" value="C:endomembrane system"/>
    <property type="evidence" value="ECO:0007669"/>
    <property type="project" value="UniProtKB-SubCell"/>
</dbReference>
<sequence length="93" mass="10296">MLQGVAMAVERSKVSPIEEMAQSWQDEIEGRVRGLQTGSYARILKMAKKPSKQEFRQTIIVCGIGMFVLGAIGFVILALMVNVFPSFFGWLTG</sequence>
<keyword evidence="4 8" id="KW-1133">Transmembrane helix</keyword>
<dbReference type="Gene3D" id="1.20.5.820">
    <property type="entry name" value="Preprotein translocase SecE subunit"/>
    <property type="match status" value="1"/>
</dbReference>
<dbReference type="Pfam" id="PF00584">
    <property type="entry name" value="SecE"/>
    <property type="match status" value="1"/>
</dbReference>
<accession>A0A382P598</accession>
<name>A0A382P598_9ZZZZ</name>
<evidence type="ECO:0000256" key="7">
    <source>
        <dbReference type="ARBA" id="ARBA00037847"/>
    </source>
</evidence>
<dbReference type="GO" id="GO:0006886">
    <property type="term" value="P:intracellular protein transport"/>
    <property type="evidence" value="ECO:0007669"/>
    <property type="project" value="InterPro"/>
</dbReference>
<evidence type="ECO:0008006" key="10">
    <source>
        <dbReference type="Google" id="ProtNLM"/>
    </source>
</evidence>
<keyword evidence="2 8" id="KW-0812">Transmembrane</keyword>